<protein>
    <submittedName>
        <fullName evidence="1">Uncharacterized protein</fullName>
    </submittedName>
</protein>
<sequence length="781" mass="91117">MSSPVDDSVEAFLINECHLQRDCLASTFFRKMGFKSQQQLVAYLPNLSLTDFTKLGLPEAEATAIMWHCNKTSPKILAAKMLPRLANKYITLNIIGYAFAQHEAVHLGYLCQSYRQLLIRNYQLFKKTVFKAEKKVIQSVFELLDERWLSKRYRLSYSIGGNLSRPNWDNEKDVADCQAVLGDRLNFHSIIIPQSHLHLFSKFRPIKMEIRECTDILLLSISIPHSVVDLTLNFQYSNPLSFEGVCIRKFKQPKLLYCKQTLDILSRFATATESLTIEVHCLEEPGVMEFLAQMECKQIIIKAENLMQENLREFFSYQSKAIKFIYCDFISYSLIGQYDWAWNYFTQKCLNKERYICIDKQIEDVEVFFETMFNGSLKLFKKKNIHLNYGIPLNGNICVRNADTHTQSLHASSWDMAVLALNNYTSLTRLEIDNARNCKYQQLKVEKLSLQELIIYGNDDTSILLISDILNKSKDTLSSLSCNAKVDLSPLRNSTLLRKLKIVGYIFNSYDATLEVIRTFNNLQELQTRDDRVLLQFSKSQTLKTLRWGDTLNEINDLPQSVTKVISTECNTFDEVKQFLEKNPFVKEVETIVYDYTAAQLLDKFKHVKFNFNINNSFFTFKQCYTYLHPECKQIGIQGSEPDHQLYELLFNRIDDKKKVLQPYLTAIKRDIENIMDAPPEMMEQLQTFNEFKNCLRKDELDSSYFEKVFNKQISINDDEYLRIVVSAHDEVFQLQADVCKTVTMLQAMTDEEKKSLKREKFFHHCTQNWLQPLSDEDLTN</sequence>
<comment type="caution">
    <text evidence="1">The sequence shown here is derived from an EMBL/GenBank/DDBJ whole genome shotgun (WGS) entry which is preliminary data.</text>
</comment>
<evidence type="ECO:0000313" key="2">
    <source>
        <dbReference type="Proteomes" id="UP000785679"/>
    </source>
</evidence>
<accession>A0A8J8T6M8</accession>
<dbReference type="Proteomes" id="UP000785679">
    <property type="component" value="Unassembled WGS sequence"/>
</dbReference>
<gene>
    <name evidence="1" type="ORF">FGO68_gene5398</name>
</gene>
<reference evidence="1" key="1">
    <citation type="submission" date="2019-06" db="EMBL/GenBank/DDBJ databases">
        <authorList>
            <person name="Zheng W."/>
        </authorList>
    </citation>
    <scope>NUCLEOTIDE SEQUENCE</scope>
    <source>
        <strain evidence="1">QDHG01</strain>
    </source>
</reference>
<keyword evidence="2" id="KW-1185">Reference proteome</keyword>
<name>A0A8J8T6M8_HALGN</name>
<dbReference type="AlphaFoldDB" id="A0A8J8T6M8"/>
<evidence type="ECO:0000313" key="1">
    <source>
        <dbReference type="EMBL" id="TNV83283.1"/>
    </source>
</evidence>
<proteinExistence type="predicted"/>
<dbReference type="EMBL" id="RRYP01003974">
    <property type="protein sequence ID" value="TNV83283.1"/>
    <property type="molecule type" value="Genomic_DNA"/>
</dbReference>
<organism evidence="1 2">
    <name type="scientific">Halteria grandinella</name>
    <dbReference type="NCBI Taxonomy" id="5974"/>
    <lineage>
        <taxon>Eukaryota</taxon>
        <taxon>Sar</taxon>
        <taxon>Alveolata</taxon>
        <taxon>Ciliophora</taxon>
        <taxon>Intramacronucleata</taxon>
        <taxon>Spirotrichea</taxon>
        <taxon>Stichotrichia</taxon>
        <taxon>Sporadotrichida</taxon>
        <taxon>Halteriidae</taxon>
        <taxon>Halteria</taxon>
    </lineage>
</organism>